<keyword evidence="4" id="KW-1185">Reference proteome</keyword>
<sequence>MEGITKSKVLYYLLLSMMLLIRNVICECDFECQEECLIYHNKYRMNHNVSMLTFDPMLAVQAQHWADNGVLDTSIWGKTGEGGECWAWGNIFPSWKTVVKTWHDQERNFDWEQYKAVGNNKVGCFQQVVWAGASKIGCGVSYVKGLPFYVAQMDVAGVFTKEEIERGLTNIKKPTMPDLHWFKDEQCDGCQQTSKAF</sequence>
<evidence type="ECO:0000313" key="4">
    <source>
        <dbReference type="Proteomes" id="UP000594262"/>
    </source>
</evidence>
<protein>
    <recommendedName>
        <fullName evidence="2">SCP domain-containing protein</fullName>
    </recommendedName>
</protein>
<dbReference type="PANTHER" id="PTHR10334">
    <property type="entry name" value="CYSTEINE-RICH SECRETORY PROTEIN-RELATED"/>
    <property type="match status" value="1"/>
</dbReference>
<feature type="domain" description="SCP" evidence="2">
    <location>
        <begin position="31"/>
        <end position="161"/>
    </location>
</feature>
<dbReference type="InterPro" id="IPR001283">
    <property type="entry name" value="CRISP-related"/>
</dbReference>
<evidence type="ECO:0000256" key="1">
    <source>
        <dbReference type="SAM" id="SignalP"/>
    </source>
</evidence>
<dbReference type="EnsemblMetazoa" id="CLYHEMT018519.1">
    <property type="protein sequence ID" value="CLYHEMP018519.1"/>
    <property type="gene ID" value="CLYHEMG018519"/>
</dbReference>
<dbReference type="PRINTS" id="PR00837">
    <property type="entry name" value="V5TPXLIKE"/>
</dbReference>
<name>A0A7M5X6J6_9CNID</name>
<dbReference type="OrthoDB" id="43654at2759"/>
<dbReference type="InterPro" id="IPR014044">
    <property type="entry name" value="CAP_dom"/>
</dbReference>
<dbReference type="Gene3D" id="3.40.33.10">
    <property type="entry name" value="CAP"/>
    <property type="match status" value="1"/>
</dbReference>
<dbReference type="AlphaFoldDB" id="A0A7M5X6J6"/>
<dbReference type="SUPFAM" id="SSF55797">
    <property type="entry name" value="PR-1-like"/>
    <property type="match status" value="1"/>
</dbReference>
<dbReference type="InterPro" id="IPR035940">
    <property type="entry name" value="CAP_sf"/>
</dbReference>
<feature type="chain" id="PRO_5029582562" description="SCP domain-containing protein" evidence="1">
    <location>
        <begin position="27"/>
        <end position="197"/>
    </location>
</feature>
<proteinExistence type="predicted"/>
<dbReference type="Proteomes" id="UP000594262">
    <property type="component" value="Unplaced"/>
</dbReference>
<evidence type="ECO:0000313" key="3">
    <source>
        <dbReference type="EnsemblMetazoa" id="CLYHEMP018519.1"/>
    </source>
</evidence>
<evidence type="ECO:0000259" key="2">
    <source>
        <dbReference type="SMART" id="SM00198"/>
    </source>
</evidence>
<dbReference type="Pfam" id="PF00188">
    <property type="entry name" value="CAP"/>
    <property type="match status" value="1"/>
</dbReference>
<reference evidence="3" key="1">
    <citation type="submission" date="2021-01" db="UniProtKB">
        <authorList>
            <consortium name="EnsemblMetazoa"/>
        </authorList>
    </citation>
    <scope>IDENTIFICATION</scope>
</reference>
<feature type="signal peptide" evidence="1">
    <location>
        <begin position="1"/>
        <end position="26"/>
    </location>
</feature>
<accession>A0A7M5X6J6</accession>
<keyword evidence="1" id="KW-0732">Signal</keyword>
<organism evidence="3 4">
    <name type="scientific">Clytia hemisphaerica</name>
    <dbReference type="NCBI Taxonomy" id="252671"/>
    <lineage>
        <taxon>Eukaryota</taxon>
        <taxon>Metazoa</taxon>
        <taxon>Cnidaria</taxon>
        <taxon>Hydrozoa</taxon>
        <taxon>Hydroidolina</taxon>
        <taxon>Leptothecata</taxon>
        <taxon>Obeliida</taxon>
        <taxon>Clytiidae</taxon>
        <taxon>Clytia</taxon>
    </lineage>
</organism>
<dbReference type="SMART" id="SM00198">
    <property type="entry name" value="SCP"/>
    <property type="match status" value="1"/>
</dbReference>